<dbReference type="EMBL" id="JARBHB010000001">
    <property type="protein sequence ID" value="KAJ8896252.1"/>
    <property type="molecule type" value="Genomic_DNA"/>
</dbReference>
<evidence type="ECO:0000313" key="2">
    <source>
        <dbReference type="Proteomes" id="UP001159363"/>
    </source>
</evidence>
<keyword evidence="2" id="KW-1185">Reference proteome</keyword>
<organism evidence="1 2">
    <name type="scientific">Dryococelus australis</name>
    <dbReference type="NCBI Taxonomy" id="614101"/>
    <lineage>
        <taxon>Eukaryota</taxon>
        <taxon>Metazoa</taxon>
        <taxon>Ecdysozoa</taxon>
        <taxon>Arthropoda</taxon>
        <taxon>Hexapoda</taxon>
        <taxon>Insecta</taxon>
        <taxon>Pterygota</taxon>
        <taxon>Neoptera</taxon>
        <taxon>Polyneoptera</taxon>
        <taxon>Phasmatodea</taxon>
        <taxon>Verophasmatodea</taxon>
        <taxon>Anareolatae</taxon>
        <taxon>Phasmatidae</taxon>
        <taxon>Eurycanthinae</taxon>
        <taxon>Dryococelus</taxon>
    </lineage>
</organism>
<protein>
    <submittedName>
        <fullName evidence="1">Uncharacterized protein</fullName>
    </submittedName>
</protein>
<dbReference type="Proteomes" id="UP001159363">
    <property type="component" value="Chromosome 1"/>
</dbReference>
<reference evidence="1 2" key="1">
    <citation type="submission" date="2023-02" db="EMBL/GenBank/DDBJ databases">
        <title>LHISI_Scaffold_Assembly.</title>
        <authorList>
            <person name="Stuart O.P."/>
            <person name="Cleave R."/>
            <person name="Magrath M.J.L."/>
            <person name="Mikheyev A.S."/>
        </authorList>
    </citation>
    <scope>NUCLEOTIDE SEQUENCE [LARGE SCALE GENOMIC DNA]</scope>
    <source>
        <strain evidence="1">Daus_M_001</strain>
        <tissue evidence="1">Leg muscle</tissue>
    </source>
</reference>
<name>A0ABQ9IHS9_9NEOP</name>
<gene>
    <name evidence="1" type="ORF">PR048_001595</name>
</gene>
<evidence type="ECO:0000313" key="1">
    <source>
        <dbReference type="EMBL" id="KAJ8896252.1"/>
    </source>
</evidence>
<sequence>MSLEVPPSVNSDHAAALDYVDDVVSTLNELRKNTNEQNGYIYTEASEGIQSRGRNHNSVQIYIAKTPTDSPEEYFKKEIVPGCFDHSYRRLSQLIAMLQLKKNCEPVLSFIKPFCLNATSSIRSFLFGKTNGKNKATIHE</sequence>
<accession>A0ABQ9IHS9</accession>
<proteinExistence type="predicted"/>
<comment type="caution">
    <text evidence="1">The sequence shown here is derived from an EMBL/GenBank/DDBJ whole genome shotgun (WGS) entry which is preliminary data.</text>
</comment>